<evidence type="ECO:0000313" key="2">
    <source>
        <dbReference type="EMBL" id="NDU42260.1"/>
    </source>
</evidence>
<comment type="caution">
    <text evidence="2">The sequence shown here is derived from an EMBL/GenBank/DDBJ whole genome shotgun (WGS) entry which is preliminary data.</text>
</comment>
<dbReference type="AlphaFoldDB" id="A0A845UCC4"/>
<sequence>MDTHRKNLLILTLVLVSICCAGWVRHAHAQPWIPAAGSGKVKATVRFYHSDRLFPQTSFSANTHPTHSRLSETQIRLDGEQGLGHGWAFVYELRAARLIKSKPKATYSATGLQDQQIGLSYGLRQRAHFADAITVNAIVPTGRTSTTPQLGVGALAVEPDYDVGIVHHFGPRLVYASLSVGPRIYVRNGVTQARASAVVGVSPIQRITIMGTLFFSKTLASNALAISTTPNASEFYNILRGGVGLEYAVTKNIRPLIAYEIDLAGQSIHAGSRLVAGVSWRY</sequence>
<reference evidence="2" key="1">
    <citation type="submission" date="2019-11" db="EMBL/GenBank/DDBJ databases">
        <title>Acidithiobacillus ferrianus sp. nov.: a facultatively anaerobic and extremely acidophilic chemolithoautotroph.</title>
        <authorList>
            <person name="Norris P.R."/>
            <person name="Falagan C."/>
            <person name="Moya-Beltran A."/>
            <person name="Castro M."/>
            <person name="Quatrini R."/>
            <person name="Johnson D.B."/>
        </authorList>
    </citation>
    <scope>NUCLEOTIDE SEQUENCE [LARGE SCALE GENOMIC DNA]</scope>
    <source>
        <strain evidence="2">MG</strain>
    </source>
</reference>
<accession>A0A845UCC4</accession>
<protein>
    <recommendedName>
        <fullName evidence="3">Outer membrane protein beta-barrel domain-containing protein</fullName>
    </recommendedName>
</protein>
<feature type="chain" id="PRO_5032285208" description="Outer membrane protein beta-barrel domain-containing protein" evidence="1">
    <location>
        <begin position="30"/>
        <end position="282"/>
    </location>
</feature>
<organism evidence="2">
    <name type="scientific">Acidithiobacillus ferrianus</name>
    <dbReference type="NCBI Taxonomy" id="2678518"/>
    <lineage>
        <taxon>Bacteria</taxon>
        <taxon>Pseudomonadati</taxon>
        <taxon>Pseudomonadota</taxon>
        <taxon>Acidithiobacillia</taxon>
        <taxon>Acidithiobacillales</taxon>
        <taxon>Acidithiobacillaceae</taxon>
        <taxon>Acidithiobacillus</taxon>
    </lineage>
</organism>
<evidence type="ECO:0008006" key="3">
    <source>
        <dbReference type="Google" id="ProtNLM"/>
    </source>
</evidence>
<dbReference type="EMBL" id="WNJL01000023">
    <property type="protein sequence ID" value="NDU42260.1"/>
    <property type="molecule type" value="Genomic_DNA"/>
</dbReference>
<name>A0A845UCC4_9PROT</name>
<keyword evidence="1" id="KW-0732">Signal</keyword>
<feature type="signal peptide" evidence="1">
    <location>
        <begin position="1"/>
        <end position="29"/>
    </location>
</feature>
<gene>
    <name evidence="2" type="ORF">GL267_06245</name>
</gene>
<proteinExistence type="predicted"/>
<dbReference type="RefSeq" id="WP_163097492.1">
    <property type="nucleotide sequence ID" value="NZ_CP127523.1"/>
</dbReference>
<evidence type="ECO:0000256" key="1">
    <source>
        <dbReference type="SAM" id="SignalP"/>
    </source>
</evidence>